<comment type="subcellular location">
    <subcellularLocation>
        <location evidence="1">Cytoplasm</location>
    </subcellularLocation>
</comment>
<dbReference type="SUPFAM" id="SSF54495">
    <property type="entry name" value="UBC-like"/>
    <property type="match status" value="1"/>
</dbReference>
<dbReference type="InterPro" id="IPR016135">
    <property type="entry name" value="UBQ-conjugating_enzyme/RWD"/>
</dbReference>
<dbReference type="InterPro" id="IPR020568">
    <property type="entry name" value="Ribosomal_Su5_D2-typ_SF"/>
</dbReference>
<dbReference type="InterPro" id="IPR020569">
    <property type="entry name" value="UPF0029_Impact_CS"/>
</dbReference>
<evidence type="ECO:0000256" key="2">
    <source>
        <dbReference type="ARBA" id="ARBA00007665"/>
    </source>
</evidence>
<keyword evidence="6" id="KW-0346">Stress response</keyword>
<keyword evidence="4" id="KW-0678">Repressor</keyword>
<protein>
    <submittedName>
        <fullName evidence="9">Protein impact-like</fullName>
    </submittedName>
</protein>
<reference evidence="9" key="1">
    <citation type="submission" date="2013-08" db="EMBL/GenBank/DDBJ databases">
        <title>Gene expansion shapes genome architecture in the human pathogen Lichtheimia corymbifera: an evolutionary genomics analysis in the ancient terrestrial Mucorales (Mucoromycotina).</title>
        <authorList>
            <person name="Schwartze V.U."/>
            <person name="Winter S."/>
            <person name="Shelest E."/>
            <person name="Marcet-Houben M."/>
            <person name="Horn F."/>
            <person name="Wehner S."/>
            <person name="Hoffmann K."/>
            <person name="Riege K."/>
            <person name="Sammeth M."/>
            <person name="Nowrousian M."/>
            <person name="Valiante V."/>
            <person name="Linde J."/>
            <person name="Jacobsen I.D."/>
            <person name="Marz M."/>
            <person name="Brakhage A.A."/>
            <person name="Gabaldon T."/>
            <person name="Bocker S."/>
            <person name="Voigt K."/>
        </authorList>
    </citation>
    <scope>NUCLEOTIDE SEQUENCE [LARGE SCALE GENOMIC DNA]</scope>
    <source>
        <strain evidence="9">FSU 9682</strain>
    </source>
</reference>
<dbReference type="PANTHER" id="PTHR16301:SF25">
    <property type="entry name" value="PROTEIN IMPACT"/>
    <property type="match status" value="1"/>
</dbReference>
<evidence type="ECO:0000256" key="3">
    <source>
        <dbReference type="ARBA" id="ARBA00022490"/>
    </source>
</evidence>
<evidence type="ECO:0000256" key="1">
    <source>
        <dbReference type="ARBA" id="ARBA00004496"/>
    </source>
</evidence>
<keyword evidence="5" id="KW-0810">Translation regulation</keyword>
<evidence type="ECO:0000259" key="8">
    <source>
        <dbReference type="PROSITE" id="PS50908"/>
    </source>
</evidence>
<dbReference type="SMART" id="SM00591">
    <property type="entry name" value="RWD"/>
    <property type="match status" value="1"/>
</dbReference>
<dbReference type="Gene3D" id="3.30.230.30">
    <property type="entry name" value="Impact, N-terminal domain"/>
    <property type="match status" value="1"/>
</dbReference>
<dbReference type="Pfam" id="PF01205">
    <property type="entry name" value="Impact_N"/>
    <property type="match status" value="1"/>
</dbReference>
<dbReference type="InterPro" id="IPR023582">
    <property type="entry name" value="Impact"/>
</dbReference>
<feature type="region of interest" description="Disordered" evidence="7">
    <location>
        <begin position="313"/>
        <end position="334"/>
    </location>
</feature>
<evidence type="ECO:0000313" key="10">
    <source>
        <dbReference type="Proteomes" id="UP000027586"/>
    </source>
</evidence>
<proteinExistence type="inferred from homology"/>
<gene>
    <name evidence="9" type="ORF">LCOR_07141.1</name>
</gene>
<dbReference type="PROSITE" id="PS50908">
    <property type="entry name" value="RWD"/>
    <property type="match status" value="1"/>
</dbReference>
<evidence type="ECO:0000256" key="4">
    <source>
        <dbReference type="ARBA" id="ARBA00022491"/>
    </source>
</evidence>
<keyword evidence="3" id="KW-0963">Cytoplasm</keyword>
<dbReference type="PROSITE" id="PS00910">
    <property type="entry name" value="UPF0029"/>
    <property type="match status" value="1"/>
</dbReference>
<name>A0A068S4C0_9FUNG</name>
<feature type="compositionally biased region" description="Pro residues" evidence="7">
    <location>
        <begin position="131"/>
        <end position="141"/>
    </location>
</feature>
<evidence type="ECO:0000256" key="6">
    <source>
        <dbReference type="ARBA" id="ARBA00023016"/>
    </source>
</evidence>
<keyword evidence="10" id="KW-1185">Reference proteome</keyword>
<dbReference type="PANTHER" id="PTHR16301">
    <property type="entry name" value="IMPACT-RELATED"/>
    <property type="match status" value="1"/>
</dbReference>
<feature type="domain" description="RWD" evidence="8">
    <location>
        <begin position="11"/>
        <end position="123"/>
    </location>
</feature>
<dbReference type="InterPro" id="IPR001498">
    <property type="entry name" value="Impact_N"/>
</dbReference>
<comment type="caution">
    <text evidence="9">The sequence shown here is derived from an EMBL/GenBank/DDBJ whole genome shotgun (WGS) entry which is preliminary data.</text>
</comment>
<dbReference type="EMBL" id="CBTN010000034">
    <property type="protein sequence ID" value="CDH56056.1"/>
    <property type="molecule type" value="Genomic_DNA"/>
</dbReference>
<dbReference type="AlphaFoldDB" id="A0A068S4C0"/>
<accession>A0A068S4C0</accession>
<comment type="similarity">
    <text evidence="2">Belongs to the IMPACT family.</text>
</comment>
<organism evidence="9 10">
    <name type="scientific">Lichtheimia corymbifera JMRC:FSU:9682</name>
    <dbReference type="NCBI Taxonomy" id="1263082"/>
    <lineage>
        <taxon>Eukaryota</taxon>
        <taxon>Fungi</taxon>
        <taxon>Fungi incertae sedis</taxon>
        <taxon>Mucoromycota</taxon>
        <taxon>Mucoromycotina</taxon>
        <taxon>Mucoromycetes</taxon>
        <taxon>Mucorales</taxon>
        <taxon>Lichtheimiaceae</taxon>
        <taxon>Lichtheimia</taxon>
    </lineage>
</organism>
<dbReference type="GO" id="GO:0140469">
    <property type="term" value="P:GCN2-mediated signaling"/>
    <property type="evidence" value="ECO:0007669"/>
    <property type="project" value="TreeGrafter"/>
</dbReference>
<dbReference type="CDD" id="cd23821">
    <property type="entry name" value="RWD_IMPACT"/>
    <property type="match status" value="1"/>
</dbReference>
<dbReference type="SUPFAM" id="SSF54211">
    <property type="entry name" value="Ribosomal protein S5 domain 2-like"/>
    <property type="match status" value="1"/>
</dbReference>
<evidence type="ECO:0000256" key="7">
    <source>
        <dbReference type="SAM" id="MobiDB-lite"/>
    </source>
</evidence>
<evidence type="ECO:0000256" key="5">
    <source>
        <dbReference type="ARBA" id="ARBA00022845"/>
    </source>
</evidence>
<dbReference type="InterPro" id="IPR006575">
    <property type="entry name" value="RWD_dom"/>
</dbReference>
<dbReference type="GO" id="GO:0006446">
    <property type="term" value="P:regulation of translational initiation"/>
    <property type="evidence" value="ECO:0007669"/>
    <property type="project" value="TreeGrafter"/>
</dbReference>
<feature type="region of interest" description="Disordered" evidence="7">
    <location>
        <begin position="127"/>
        <end position="164"/>
    </location>
</feature>
<dbReference type="Gene3D" id="3.10.110.10">
    <property type="entry name" value="Ubiquitin Conjugating Enzyme"/>
    <property type="match status" value="1"/>
</dbReference>
<dbReference type="InterPro" id="IPR036956">
    <property type="entry name" value="Impact_N_sf"/>
</dbReference>
<dbReference type="OrthoDB" id="69641at2759"/>
<evidence type="ECO:0000313" key="9">
    <source>
        <dbReference type="EMBL" id="CDH56056.1"/>
    </source>
</evidence>
<dbReference type="Proteomes" id="UP000027586">
    <property type="component" value="Unassembled WGS sequence"/>
</dbReference>
<dbReference type="VEuPathDB" id="FungiDB:LCOR_07141.1"/>
<dbReference type="Pfam" id="PF05773">
    <property type="entry name" value="RWD"/>
    <property type="match status" value="1"/>
</dbReference>
<dbReference type="STRING" id="1263082.A0A068S4C0"/>
<dbReference type="GO" id="GO:0005737">
    <property type="term" value="C:cytoplasm"/>
    <property type="evidence" value="ECO:0007669"/>
    <property type="project" value="UniProtKB-SubCell"/>
</dbReference>
<sequence length="334" mass="37311">MADDNRELQEEEILALQAIYGEHCIQSDPNAPHGYNVTINLDDEEEATAMLSPRILVVRFFLPETYPSQDPPVYEVTSVYCGTHRVDSSMIQTIDREFAQLFSPGQVVLFEWISWLRDYLEAHVEKSIAPPQQPSSLPPPSSSTTSSSNGKNNDDEEGIPHNNNHEEDELISRMKSHHLQDVPVPPIYSSVEPLVDRRSVFVAHVAEVHSQAEVQAVISKLLENKKIAKATHNISAYRIVQPDGHMLQDNDDDGETAAGGRLLHLLQILDVKNVLVVVSRWFGGILLGADRFKDINNCARNALDDCGYIPHDNTNDHHHKSSSNSSSSKAKKKK</sequence>